<evidence type="ECO:0000313" key="2">
    <source>
        <dbReference type="Proteomes" id="UP000799757"/>
    </source>
</evidence>
<accession>A0A6A6XXB3</accession>
<dbReference type="Proteomes" id="UP000799757">
    <property type="component" value="Unassembled WGS sequence"/>
</dbReference>
<evidence type="ECO:0000313" key="1">
    <source>
        <dbReference type="EMBL" id="KAF2800247.1"/>
    </source>
</evidence>
<feature type="non-terminal residue" evidence="1">
    <location>
        <position position="168"/>
    </location>
</feature>
<keyword evidence="2" id="KW-1185">Reference proteome</keyword>
<dbReference type="OrthoDB" id="3791931at2759"/>
<dbReference type="EMBL" id="MU001750">
    <property type="protein sequence ID" value="KAF2800247.1"/>
    <property type="molecule type" value="Genomic_DNA"/>
</dbReference>
<organism evidence="1 2">
    <name type="scientific">Melanomma pulvis-pyrius CBS 109.77</name>
    <dbReference type="NCBI Taxonomy" id="1314802"/>
    <lineage>
        <taxon>Eukaryota</taxon>
        <taxon>Fungi</taxon>
        <taxon>Dikarya</taxon>
        <taxon>Ascomycota</taxon>
        <taxon>Pezizomycotina</taxon>
        <taxon>Dothideomycetes</taxon>
        <taxon>Pleosporomycetidae</taxon>
        <taxon>Pleosporales</taxon>
        <taxon>Melanommataceae</taxon>
        <taxon>Melanomma</taxon>
    </lineage>
</organism>
<feature type="non-terminal residue" evidence="1">
    <location>
        <position position="1"/>
    </location>
</feature>
<name>A0A6A6XXB3_9PLEO</name>
<proteinExistence type="predicted"/>
<dbReference type="AlphaFoldDB" id="A0A6A6XXB3"/>
<reference evidence="1" key="1">
    <citation type="journal article" date="2020" name="Stud. Mycol.">
        <title>101 Dothideomycetes genomes: a test case for predicting lifestyles and emergence of pathogens.</title>
        <authorList>
            <person name="Haridas S."/>
            <person name="Albert R."/>
            <person name="Binder M."/>
            <person name="Bloem J."/>
            <person name="Labutti K."/>
            <person name="Salamov A."/>
            <person name="Andreopoulos B."/>
            <person name="Baker S."/>
            <person name="Barry K."/>
            <person name="Bills G."/>
            <person name="Bluhm B."/>
            <person name="Cannon C."/>
            <person name="Castanera R."/>
            <person name="Culley D."/>
            <person name="Daum C."/>
            <person name="Ezra D."/>
            <person name="Gonzalez J."/>
            <person name="Henrissat B."/>
            <person name="Kuo A."/>
            <person name="Liang C."/>
            <person name="Lipzen A."/>
            <person name="Lutzoni F."/>
            <person name="Magnuson J."/>
            <person name="Mondo S."/>
            <person name="Nolan M."/>
            <person name="Ohm R."/>
            <person name="Pangilinan J."/>
            <person name="Park H.-J."/>
            <person name="Ramirez L."/>
            <person name="Alfaro M."/>
            <person name="Sun H."/>
            <person name="Tritt A."/>
            <person name="Yoshinaga Y."/>
            <person name="Zwiers L.-H."/>
            <person name="Turgeon B."/>
            <person name="Goodwin S."/>
            <person name="Spatafora J."/>
            <person name="Crous P."/>
            <person name="Grigoriev I."/>
        </authorList>
    </citation>
    <scope>NUCLEOTIDE SEQUENCE</scope>
    <source>
        <strain evidence="1">CBS 109.77</strain>
    </source>
</reference>
<sequence length="168" mass="19142">VAWSAPKPDDTIPTTDADMQALVKNLVLAIANNQDCLCSSTNRIFRNRWAAGANFYRPEQFEKLAWRIVNTMVTIHTEGWKHPVYDSGLMASLKATTSYTFAGRMEKILNLLTFSKRTCEDMLKNEKLLTIIGAPQVVLTHSRLNFQANKVKKRRINRGREAEKAEEE</sequence>
<protein>
    <submittedName>
        <fullName evidence="1">Uncharacterized protein</fullName>
    </submittedName>
</protein>
<gene>
    <name evidence="1" type="ORF">K505DRAFT_202625</name>
</gene>